<reference evidence="1 2" key="1">
    <citation type="journal article" date="2010" name="J. Bacteriol.">
        <title>Complete genome sequence of Enterobacter cloacae subsp. cloacae type strain ATCC 13047.</title>
        <authorList>
            <person name="Ren Y."/>
            <person name="Ren Y."/>
            <person name="Zhou Z."/>
            <person name="Guo X."/>
            <person name="Li Y."/>
            <person name="Feng L."/>
            <person name="Wang L."/>
        </authorList>
    </citation>
    <scope>NUCLEOTIDE SEQUENCE [LARGE SCALE GENOMIC DNA]</scope>
    <source>
        <strain evidence="2">ATCC 13047 / DSM 30054 / NBRC 13535 / NCTC 10005 / WDCM 00083 / NCDC 279-56</strain>
    </source>
</reference>
<protein>
    <submittedName>
        <fullName evidence="1">Uncharacterized protein</fullName>
    </submittedName>
</protein>
<evidence type="ECO:0000313" key="2">
    <source>
        <dbReference type="Proteomes" id="UP000002363"/>
    </source>
</evidence>
<keyword evidence="2" id="KW-1185">Reference proteome</keyword>
<dbReference type="RefSeq" id="WP_013095233.1">
    <property type="nucleotide sequence ID" value="NC_014121.1"/>
</dbReference>
<dbReference type="STRING" id="716541.ECL_00509"/>
<organism evidence="1 2">
    <name type="scientific">Enterobacter cloacae subsp. cloacae (strain ATCC 13047 / DSM 30054 / NBRC 13535 / NCTC 10005 / WDCM 00083 / NCDC 279-56)</name>
    <dbReference type="NCBI Taxonomy" id="716541"/>
    <lineage>
        <taxon>Bacteria</taxon>
        <taxon>Pseudomonadati</taxon>
        <taxon>Pseudomonadota</taxon>
        <taxon>Gammaproteobacteria</taxon>
        <taxon>Enterobacterales</taxon>
        <taxon>Enterobacteriaceae</taxon>
        <taxon>Enterobacter</taxon>
        <taxon>Enterobacter cloacae complex</taxon>
    </lineage>
</organism>
<sequence>MLILASKAASALAHVSESLNQRKKEWFTNQSGHSSFRPEVIPDGNGFTAIISRRTGYSPKDWTYQRCATAGRFASSRQAMNAGRRMAQQLADLRYRFD</sequence>
<proteinExistence type="predicted"/>
<dbReference type="AlphaFoldDB" id="A0A0H3CFP2"/>
<dbReference type="KEGG" id="enc:ECL_00509"/>
<dbReference type="EMBL" id="CP001918">
    <property type="protein sequence ID" value="ADF60075.1"/>
    <property type="molecule type" value="Genomic_DNA"/>
</dbReference>
<dbReference type="Proteomes" id="UP000002363">
    <property type="component" value="Chromosome"/>
</dbReference>
<accession>A0A0H3CFP2</accession>
<gene>
    <name evidence="1" type="ordered locus">ECL_00509</name>
</gene>
<dbReference type="PATRIC" id="fig|716541.4.peg.781"/>
<dbReference type="OrthoDB" id="6609511at2"/>
<dbReference type="eggNOG" id="ENOG5032VR8">
    <property type="taxonomic scope" value="Bacteria"/>
</dbReference>
<dbReference type="EnsemblBacteria" id="ADF60075">
    <property type="protein sequence ID" value="ADF60075"/>
    <property type="gene ID" value="ECL_00509"/>
</dbReference>
<evidence type="ECO:0000313" key="1">
    <source>
        <dbReference type="EMBL" id="ADF60075.1"/>
    </source>
</evidence>
<dbReference type="HOGENOM" id="CLU_2273069_0_0_6"/>
<name>A0A0H3CFP2_ENTCC</name>